<evidence type="ECO:0000313" key="2">
    <source>
        <dbReference type="EMBL" id="MBF0857634.1"/>
    </source>
</evidence>
<keyword evidence="3" id="KW-1185">Reference proteome</keyword>
<evidence type="ECO:0000259" key="1">
    <source>
        <dbReference type="Pfam" id="PF06114"/>
    </source>
</evidence>
<dbReference type="InterPro" id="IPR010359">
    <property type="entry name" value="IrrE_HExxH"/>
</dbReference>
<reference evidence="2 3" key="2">
    <citation type="submission" date="2020-11" db="EMBL/GenBank/DDBJ databases">
        <title>Description of novel Gluconobacter species.</title>
        <authorList>
            <person name="Cleenwerck I."/>
            <person name="Cnockaert M."/>
            <person name="Borremans W."/>
            <person name="Wieme A.D."/>
            <person name="De Vuyst L."/>
            <person name="Vandamme P."/>
        </authorList>
    </citation>
    <scope>NUCLEOTIDE SEQUENCE [LARGE SCALE GENOMIC DNA]</scope>
    <source>
        <strain evidence="2 3">LMG 31484</strain>
    </source>
</reference>
<dbReference type="Pfam" id="PF06114">
    <property type="entry name" value="Peptidase_M78"/>
    <property type="match status" value="1"/>
</dbReference>
<dbReference type="PANTHER" id="PTHR43236:SF1">
    <property type="entry name" value="BLL7220 PROTEIN"/>
    <property type="match status" value="1"/>
</dbReference>
<dbReference type="Gene3D" id="1.10.10.2910">
    <property type="match status" value="1"/>
</dbReference>
<reference evidence="3" key="1">
    <citation type="submission" date="2020-04" db="EMBL/GenBank/DDBJ databases">
        <title>Description of novel Gluconacetobacter.</title>
        <authorList>
            <person name="Sombolestani A."/>
        </authorList>
    </citation>
    <scope>NUCLEOTIDE SEQUENCE [LARGE SCALE GENOMIC DNA]</scope>
    <source>
        <strain evidence="3">LMG 31484</strain>
    </source>
</reference>
<organism evidence="2 3">
    <name type="scientific">Gluconobacter vitians</name>
    <dbReference type="NCBI Taxonomy" id="2728102"/>
    <lineage>
        <taxon>Bacteria</taxon>
        <taxon>Pseudomonadati</taxon>
        <taxon>Pseudomonadota</taxon>
        <taxon>Alphaproteobacteria</taxon>
        <taxon>Acetobacterales</taxon>
        <taxon>Acetobacteraceae</taxon>
        <taxon>Gluconobacter</taxon>
    </lineage>
</organism>
<gene>
    <name evidence="2" type="ORF">HKD24_00180</name>
</gene>
<proteinExistence type="predicted"/>
<dbReference type="PANTHER" id="PTHR43236">
    <property type="entry name" value="ANTITOXIN HIGA1"/>
    <property type="match status" value="1"/>
</dbReference>
<feature type="domain" description="IrrE N-terminal-like" evidence="1">
    <location>
        <begin position="32"/>
        <end position="159"/>
    </location>
</feature>
<evidence type="ECO:0000313" key="3">
    <source>
        <dbReference type="Proteomes" id="UP000623107"/>
    </source>
</evidence>
<comment type="caution">
    <text evidence="2">The sequence shown here is derived from an EMBL/GenBank/DDBJ whole genome shotgun (WGS) entry which is preliminary data.</text>
</comment>
<protein>
    <submittedName>
        <fullName evidence="2">ImmA/IrrE family metallo-endopeptidase</fullName>
    </submittedName>
</protein>
<dbReference type="EMBL" id="JABCQG010000001">
    <property type="protein sequence ID" value="MBF0857634.1"/>
    <property type="molecule type" value="Genomic_DNA"/>
</dbReference>
<dbReference type="Proteomes" id="UP000623107">
    <property type="component" value="Unassembled WGS sequence"/>
</dbReference>
<dbReference type="InterPro" id="IPR052345">
    <property type="entry name" value="Rad_response_metalloprotease"/>
</dbReference>
<dbReference type="RefSeq" id="WP_194258487.1">
    <property type="nucleotide sequence ID" value="NZ_JABCQG010000001.1"/>
</dbReference>
<name>A0ABR9Y119_9PROT</name>
<sequence length="161" mass="17859">MSAEWKLLTPTERQVIEDFQEIAPVRLSALAKALGVTVKAATLAPGISGEIRPEGNSYVIRVNRHDPPKRQRFTVAHELAHFLLHRDQIQEGLKDNVLYRSGLSDTREAQANRLAADILMPEGLIKQCREAAEDKGVGDIILYMSEAMGVSEDAMKIRLGI</sequence>
<accession>A0ABR9Y119</accession>